<dbReference type="Gene3D" id="3.30.70.100">
    <property type="match status" value="1"/>
</dbReference>
<keyword evidence="2" id="KW-0560">Oxidoreductase</keyword>
<dbReference type="PROSITE" id="PS51725">
    <property type="entry name" value="ABM"/>
    <property type="match status" value="1"/>
</dbReference>
<keyword evidence="3" id="KW-1185">Reference proteome</keyword>
<protein>
    <submittedName>
        <fullName evidence="2">Heme-degrading monooxygenase HmoA</fullName>
    </submittedName>
</protein>
<proteinExistence type="predicted"/>
<evidence type="ECO:0000259" key="1">
    <source>
        <dbReference type="PROSITE" id="PS51725"/>
    </source>
</evidence>
<dbReference type="Proteomes" id="UP000546642">
    <property type="component" value="Unassembled WGS sequence"/>
</dbReference>
<gene>
    <name evidence="2" type="ORF">HNR23_004316</name>
</gene>
<organism evidence="2 3">
    <name type="scientific">Nocardiopsis mwathae</name>
    <dbReference type="NCBI Taxonomy" id="1472723"/>
    <lineage>
        <taxon>Bacteria</taxon>
        <taxon>Bacillati</taxon>
        <taxon>Actinomycetota</taxon>
        <taxon>Actinomycetes</taxon>
        <taxon>Streptosporangiales</taxon>
        <taxon>Nocardiopsidaceae</taxon>
        <taxon>Nocardiopsis</taxon>
    </lineage>
</organism>
<dbReference type="RefSeq" id="WP_184078183.1">
    <property type="nucleotide sequence ID" value="NZ_JACHDS010000001.1"/>
</dbReference>
<feature type="domain" description="ABM" evidence="1">
    <location>
        <begin position="13"/>
        <end position="102"/>
    </location>
</feature>
<dbReference type="Pfam" id="PF03992">
    <property type="entry name" value="ABM"/>
    <property type="match status" value="1"/>
</dbReference>
<evidence type="ECO:0000313" key="3">
    <source>
        <dbReference type="Proteomes" id="UP000546642"/>
    </source>
</evidence>
<dbReference type="InterPro" id="IPR011008">
    <property type="entry name" value="Dimeric_a/b-barrel"/>
</dbReference>
<dbReference type="EMBL" id="JACHDS010000001">
    <property type="protein sequence ID" value="MBB6174256.1"/>
    <property type="molecule type" value="Genomic_DNA"/>
</dbReference>
<dbReference type="AlphaFoldDB" id="A0A7W9YME9"/>
<sequence>MSTVSIAPENDHFTTINIFNTTPEKQDELTEALLKGMPLLDQQPGFVSTSLHKSHDGARVIAYVQWQSREAFETMRARPDAQGHFELVGRLVTSVDAIACRVAFTHEKS</sequence>
<dbReference type="GO" id="GO:0004497">
    <property type="term" value="F:monooxygenase activity"/>
    <property type="evidence" value="ECO:0007669"/>
    <property type="project" value="UniProtKB-KW"/>
</dbReference>
<comment type="caution">
    <text evidence="2">The sequence shown here is derived from an EMBL/GenBank/DDBJ whole genome shotgun (WGS) entry which is preliminary data.</text>
</comment>
<keyword evidence="2" id="KW-0503">Monooxygenase</keyword>
<reference evidence="2 3" key="1">
    <citation type="submission" date="2020-08" db="EMBL/GenBank/DDBJ databases">
        <title>Sequencing the genomes of 1000 actinobacteria strains.</title>
        <authorList>
            <person name="Klenk H.-P."/>
        </authorList>
    </citation>
    <scope>NUCLEOTIDE SEQUENCE [LARGE SCALE GENOMIC DNA]</scope>
    <source>
        <strain evidence="2 3">DSM 46659</strain>
    </source>
</reference>
<name>A0A7W9YME9_9ACTN</name>
<accession>A0A7W9YME9</accession>
<dbReference type="InterPro" id="IPR007138">
    <property type="entry name" value="ABM_dom"/>
</dbReference>
<evidence type="ECO:0000313" key="2">
    <source>
        <dbReference type="EMBL" id="MBB6174256.1"/>
    </source>
</evidence>
<dbReference type="SUPFAM" id="SSF54909">
    <property type="entry name" value="Dimeric alpha+beta barrel"/>
    <property type="match status" value="1"/>
</dbReference>